<accession>A0ACB0JLQ7</accession>
<protein>
    <submittedName>
        <fullName evidence="1">Uncharacterized protein</fullName>
    </submittedName>
</protein>
<comment type="caution">
    <text evidence="1">The sequence shown here is derived from an EMBL/GenBank/DDBJ whole genome shotgun (WGS) entry which is preliminary data.</text>
</comment>
<dbReference type="EMBL" id="CASHSV030000109">
    <property type="protein sequence ID" value="CAJ2646035.1"/>
    <property type="molecule type" value="Genomic_DNA"/>
</dbReference>
<organism evidence="1 2">
    <name type="scientific">Trifolium pratense</name>
    <name type="common">Red clover</name>
    <dbReference type="NCBI Taxonomy" id="57577"/>
    <lineage>
        <taxon>Eukaryota</taxon>
        <taxon>Viridiplantae</taxon>
        <taxon>Streptophyta</taxon>
        <taxon>Embryophyta</taxon>
        <taxon>Tracheophyta</taxon>
        <taxon>Spermatophyta</taxon>
        <taxon>Magnoliopsida</taxon>
        <taxon>eudicotyledons</taxon>
        <taxon>Gunneridae</taxon>
        <taxon>Pentapetalae</taxon>
        <taxon>rosids</taxon>
        <taxon>fabids</taxon>
        <taxon>Fabales</taxon>
        <taxon>Fabaceae</taxon>
        <taxon>Papilionoideae</taxon>
        <taxon>50 kb inversion clade</taxon>
        <taxon>NPAAA clade</taxon>
        <taxon>Hologalegina</taxon>
        <taxon>IRL clade</taxon>
        <taxon>Trifolieae</taxon>
        <taxon>Trifolium</taxon>
    </lineage>
</organism>
<evidence type="ECO:0000313" key="1">
    <source>
        <dbReference type="EMBL" id="CAJ2646035.1"/>
    </source>
</evidence>
<evidence type="ECO:0000313" key="2">
    <source>
        <dbReference type="Proteomes" id="UP001177021"/>
    </source>
</evidence>
<dbReference type="Proteomes" id="UP001177021">
    <property type="component" value="Unassembled WGS sequence"/>
</dbReference>
<reference evidence="1" key="1">
    <citation type="submission" date="2023-10" db="EMBL/GenBank/DDBJ databases">
        <authorList>
            <person name="Rodriguez Cubillos JULIANA M."/>
            <person name="De Vega J."/>
        </authorList>
    </citation>
    <scope>NUCLEOTIDE SEQUENCE</scope>
</reference>
<proteinExistence type="predicted"/>
<gene>
    <name evidence="1" type="ORF">MILVUS5_LOCUS14826</name>
</gene>
<name>A0ACB0JLQ7_TRIPR</name>
<keyword evidence="2" id="KW-1185">Reference proteome</keyword>
<sequence length="945" mass="105174">MIIAALHFFESSTNTFHFECGMMTPTLLDVAAITGLSPLGDTYDPCKASDTIKFDFRNKSYSKYIVENRKTSDEVSDEEHVAFLTLWLSQYVFCTQSLQVAKKFIPMAIQLHECQQFNFARLVLGCLYESMRDACEHLKRTGDGSTFLGAGPFWLLQLWLTATFHTELDLFLPEPYYEESRTRQIEGTRLARMVPRERGLSYDVAFQQYFNAFLSLKKFKPSFAPFVDRPLGPPWFTHTFPSPPEFEMVTNSIWSAYLMPTVLSCRIGLTSGDFGLVGYFPNLVSRQFGLTQILPKSIYLEEREVCLGKHGMTEPQFHSFLNHFNQPSYELTPFDFAPSHACTREFFNWWSRHYEGRLVNKTALLTAISNGFDSSILNKIKSKLNARGSKSKAGSSNSSKPFPPPPKITSRKRSHSTETPSASKKQRPIPATCSSAPDKDIPVLSTIPEQTNIATTQNLPHNAEPITDEKKKKKKKKKEHQPNQEGTPEQKSSDIEAQPNTLASPEDPPLEQSEKKKKKKKKHKKSPVAATVVEASAIAKETTSQPETSVTPQAPPQNSAQVIPQNEPAPSKTAEGVVEGPSGTHPEGVAEKSPSPQPVETAILTETSSPPKAPGSPHRVSEDDTLKPNNEEDQLDQGLPQQNPLTNPTQRPTVDSEHSTTNQPQPSGSNHESSSTSADTFDSDDGNSYIGDSLGEEGTSVSKPPPTVVLPAELAKELKDLTPADALNKLLSSHGASSSAVENTEGKEDALAREQFEHEIRFRREILNGDMLGLLERDSSIYYNIKALFRKLQNPRTNEAMFLLVTQAETFLEQFVSQSQLLTRTSSLLTSLLATQQHHFEQANNCNAEVTTIKAASDEALEQLVACENNIAQWQSEIEALKEKVRQEEAKMEKLAAVAIEAQKVKLDELAREGIQHYSDGLAVQKRVEHLASDKEILQRKLVSI</sequence>